<dbReference type="PANTHER" id="PTHR33365:SF4">
    <property type="entry name" value="CYCLOCHLOROTINE BIOSYNTHESIS PROTEIN O"/>
    <property type="match status" value="1"/>
</dbReference>
<keyword evidence="3" id="KW-1133">Transmembrane helix</keyword>
<dbReference type="VEuPathDB" id="FungiDB:G647_02772"/>
<dbReference type="PANTHER" id="PTHR33365">
    <property type="entry name" value="YALI0B05434P"/>
    <property type="match status" value="1"/>
</dbReference>
<sequence>MGLKDRVEGYRRLNSTEESFESPEVRSRGGDNSGLWKTLTLILMLSTTILTVLGVYSWTSKRSSYEAGFDTDVHAATVAIRTEKVRFTGGLRYDENGTLFHVDFDESTTYVGEPNARLDMRWQRLLKGHWITMDNDPQIPPVEHHGAARRISGLDVYHQLHCLNMVRKALYPEYYRDPDTPEHHRIHIDHCIDYLRQAIQCHADMTPITIYKTGPLPGRSPRLVPDFQSVHTCRNFDLLDQWSLHRLYRGPFNDDDVDEH</sequence>
<name>V9DGM1_9EURO</name>
<dbReference type="GeneID" id="19981265"/>
<dbReference type="OrthoDB" id="3687641at2759"/>
<dbReference type="Pfam" id="PF11807">
    <property type="entry name" value="UstYa"/>
    <property type="match status" value="1"/>
</dbReference>
<dbReference type="AlphaFoldDB" id="V9DGM1"/>
<evidence type="ECO:0000256" key="2">
    <source>
        <dbReference type="ARBA" id="ARBA00035112"/>
    </source>
</evidence>
<evidence type="ECO:0000256" key="3">
    <source>
        <dbReference type="SAM" id="Phobius"/>
    </source>
</evidence>
<evidence type="ECO:0000313" key="4">
    <source>
        <dbReference type="EMBL" id="ETI25995.1"/>
    </source>
</evidence>
<evidence type="ECO:0008006" key="6">
    <source>
        <dbReference type="Google" id="ProtNLM"/>
    </source>
</evidence>
<evidence type="ECO:0000313" key="5">
    <source>
        <dbReference type="Proteomes" id="UP000030678"/>
    </source>
</evidence>
<dbReference type="RefSeq" id="XP_008725340.1">
    <property type="nucleotide sequence ID" value="XM_008727118.1"/>
</dbReference>
<keyword evidence="3" id="KW-0812">Transmembrane</keyword>
<dbReference type="Proteomes" id="UP000030678">
    <property type="component" value="Unassembled WGS sequence"/>
</dbReference>
<feature type="transmembrane region" description="Helical" evidence="3">
    <location>
        <begin position="35"/>
        <end position="56"/>
    </location>
</feature>
<reference evidence="4 5" key="1">
    <citation type="submission" date="2013-03" db="EMBL/GenBank/DDBJ databases">
        <title>The Genome Sequence of Cladophialophora carrionii CBS 160.54.</title>
        <authorList>
            <consortium name="The Broad Institute Genomics Platform"/>
            <person name="Cuomo C."/>
            <person name="de Hoog S."/>
            <person name="Gorbushina A."/>
            <person name="Walker B."/>
            <person name="Young S.K."/>
            <person name="Zeng Q."/>
            <person name="Gargeya S."/>
            <person name="Fitzgerald M."/>
            <person name="Haas B."/>
            <person name="Abouelleil A."/>
            <person name="Allen A.W."/>
            <person name="Alvarado L."/>
            <person name="Arachchi H.M."/>
            <person name="Berlin A.M."/>
            <person name="Chapman S.B."/>
            <person name="Gainer-Dewar J."/>
            <person name="Goldberg J."/>
            <person name="Griggs A."/>
            <person name="Gujja S."/>
            <person name="Hansen M."/>
            <person name="Howarth C."/>
            <person name="Imamovic A."/>
            <person name="Ireland A."/>
            <person name="Larimer J."/>
            <person name="McCowan C."/>
            <person name="Murphy C."/>
            <person name="Pearson M."/>
            <person name="Poon T.W."/>
            <person name="Priest M."/>
            <person name="Roberts A."/>
            <person name="Saif S."/>
            <person name="Shea T."/>
            <person name="Sisk P."/>
            <person name="Sykes S."/>
            <person name="Wortman J."/>
            <person name="Nusbaum C."/>
            <person name="Birren B."/>
        </authorList>
    </citation>
    <scope>NUCLEOTIDE SEQUENCE [LARGE SCALE GENOMIC DNA]</scope>
    <source>
        <strain evidence="4 5">CBS 160.54</strain>
    </source>
</reference>
<proteinExistence type="inferred from homology"/>
<comment type="similarity">
    <text evidence="2">Belongs to the ustYa family.</text>
</comment>
<organism evidence="4 5">
    <name type="scientific">Cladophialophora carrionii CBS 160.54</name>
    <dbReference type="NCBI Taxonomy" id="1279043"/>
    <lineage>
        <taxon>Eukaryota</taxon>
        <taxon>Fungi</taxon>
        <taxon>Dikarya</taxon>
        <taxon>Ascomycota</taxon>
        <taxon>Pezizomycotina</taxon>
        <taxon>Eurotiomycetes</taxon>
        <taxon>Chaetothyriomycetidae</taxon>
        <taxon>Chaetothyriales</taxon>
        <taxon>Herpotrichiellaceae</taxon>
        <taxon>Cladophialophora</taxon>
    </lineage>
</organism>
<comment type="pathway">
    <text evidence="1">Mycotoxin biosynthesis.</text>
</comment>
<protein>
    <recommendedName>
        <fullName evidence="6">DUF3328 domain-containing protein</fullName>
    </recommendedName>
</protein>
<dbReference type="EMBL" id="KB822703">
    <property type="protein sequence ID" value="ETI25995.1"/>
    <property type="molecule type" value="Genomic_DNA"/>
</dbReference>
<accession>V9DGM1</accession>
<dbReference type="InterPro" id="IPR021765">
    <property type="entry name" value="UstYa-like"/>
</dbReference>
<dbReference type="GO" id="GO:0043386">
    <property type="term" value="P:mycotoxin biosynthetic process"/>
    <property type="evidence" value="ECO:0007669"/>
    <property type="project" value="InterPro"/>
</dbReference>
<gene>
    <name evidence="4" type="ORF">G647_02772</name>
</gene>
<evidence type="ECO:0000256" key="1">
    <source>
        <dbReference type="ARBA" id="ARBA00004685"/>
    </source>
</evidence>
<keyword evidence="3" id="KW-0472">Membrane</keyword>
<dbReference type="HOGENOM" id="CLU_042941_2_3_1"/>